<evidence type="ECO:0000313" key="2">
    <source>
        <dbReference type="Proteomes" id="UP001054945"/>
    </source>
</evidence>
<keyword evidence="2" id="KW-1185">Reference proteome</keyword>
<dbReference type="EMBL" id="BPLR01007516">
    <property type="protein sequence ID" value="GIY17495.1"/>
    <property type="molecule type" value="Genomic_DNA"/>
</dbReference>
<dbReference type="Proteomes" id="UP001054945">
    <property type="component" value="Unassembled WGS sequence"/>
</dbReference>
<gene>
    <name evidence="1" type="ORF">CEXT_177101</name>
</gene>
<protein>
    <submittedName>
        <fullName evidence="1">Uncharacterized protein</fullName>
    </submittedName>
</protein>
<evidence type="ECO:0000313" key="1">
    <source>
        <dbReference type="EMBL" id="GIY17495.1"/>
    </source>
</evidence>
<accession>A0AAV4RBA0</accession>
<organism evidence="1 2">
    <name type="scientific">Caerostris extrusa</name>
    <name type="common">Bark spider</name>
    <name type="synonym">Caerostris bankana</name>
    <dbReference type="NCBI Taxonomy" id="172846"/>
    <lineage>
        <taxon>Eukaryota</taxon>
        <taxon>Metazoa</taxon>
        <taxon>Ecdysozoa</taxon>
        <taxon>Arthropoda</taxon>
        <taxon>Chelicerata</taxon>
        <taxon>Arachnida</taxon>
        <taxon>Araneae</taxon>
        <taxon>Araneomorphae</taxon>
        <taxon>Entelegynae</taxon>
        <taxon>Araneoidea</taxon>
        <taxon>Araneidae</taxon>
        <taxon>Caerostris</taxon>
    </lineage>
</organism>
<proteinExistence type="predicted"/>
<reference evidence="1 2" key="1">
    <citation type="submission" date="2021-06" db="EMBL/GenBank/DDBJ databases">
        <title>Caerostris extrusa draft genome.</title>
        <authorList>
            <person name="Kono N."/>
            <person name="Arakawa K."/>
        </authorList>
    </citation>
    <scope>NUCLEOTIDE SEQUENCE [LARGE SCALE GENOMIC DNA]</scope>
</reference>
<comment type="caution">
    <text evidence="1">The sequence shown here is derived from an EMBL/GenBank/DDBJ whole genome shotgun (WGS) entry which is preliminary data.</text>
</comment>
<sequence>MDKGPPGNYRGSVARCVLKARLPRPKPEGDNWGQVVTEAYPGCGIRAEIDPINLNRDTRHPLTNGDWRTRHHGRTGTPISCRFDCFIIHRLGLKK</sequence>
<dbReference type="AlphaFoldDB" id="A0AAV4RBA0"/>
<name>A0AAV4RBA0_CAEEX</name>